<name>Q26102_PHLPE</name>
<reference evidence="1" key="1">
    <citation type="thesis" date="1993" institute="Immunological Medicine Unit" country="Royal Postgraduate Medical School">
        <title>Transposon sequences and evolution in phlebotomine sandflies.</title>
        <authorList>
            <person name="Booth D.R."/>
        </authorList>
    </citation>
    <scope>NUCLEOTIDE SEQUENCE</scope>
    <source>
        <strain evidence="1">Gozo x Silwood Park</strain>
    </source>
</reference>
<feature type="non-terminal residue" evidence="1">
    <location>
        <position position="78"/>
    </location>
</feature>
<proteinExistence type="predicted"/>
<dbReference type="GO" id="GO:0003964">
    <property type="term" value="F:RNA-directed DNA polymerase activity"/>
    <property type="evidence" value="ECO:0007669"/>
    <property type="project" value="UniProtKB-KW"/>
</dbReference>
<accession>Q26102</accession>
<evidence type="ECO:0000313" key="1">
    <source>
        <dbReference type="EMBL" id="AAA29448.1"/>
    </source>
</evidence>
<keyword evidence="1" id="KW-0695">RNA-directed DNA polymerase</keyword>
<dbReference type="EMBL" id="L29080">
    <property type="protein sequence ID" value="AAA29448.1"/>
    <property type="molecule type" value="Genomic_DNA"/>
</dbReference>
<organism evidence="1">
    <name type="scientific">Phlebotomus perniciosus</name>
    <name type="common">Phlebotomine sand fly</name>
    <dbReference type="NCBI Taxonomy" id="13204"/>
    <lineage>
        <taxon>Eukaryota</taxon>
        <taxon>Metazoa</taxon>
        <taxon>Ecdysozoa</taxon>
        <taxon>Arthropoda</taxon>
        <taxon>Hexapoda</taxon>
        <taxon>Insecta</taxon>
        <taxon>Pterygota</taxon>
        <taxon>Neoptera</taxon>
        <taxon>Endopterygota</taxon>
        <taxon>Diptera</taxon>
        <taxon>Nematocera</taxon>
        <taxon>Psychodoidea</taxon>
        <taxon>Psychodidae</taxon>
        <taxon>Phlebotomus</taxon>
        <taxon>Larroussius</taxon>
    </lineage>
</organism>
<dbReference type="AlphaFoldDB" id="Q26102"/>
<keyword evidence="1" id="KW-0548">Nucleotidyltransferase</keyword>
<protein>
    <submittedName>
        <fullName evidence="1">Reverse transcriptase</fullName>
    </submittedName>
</protein>
<keyword evidence="1" id="KW-0808">Transferase</keyword>
<feature type="non-terminal residue" evidence="1">
    <location>
        <position position="1"/>
    </location>
</feature>
<sequence length="78" mass="8676">VFSKIFEKVLYSVSGDFLDRHSLLSPEQYGFTRGRSTEGAIAAVFETIYGAINDGDRVSALFIDLTKAFDCVDHQLLL</sequence>